<sequence length="140" mass="16228">MALDNQKHLQQPEYLISEEEMYISNSQNIWNEARMPSGHISITCFIPYETFIFITNLRLHKNNNNNNNIVTTMIMLLQTAGEVNNFLSPRPNSDIEKPQSSFKSRGKDKRAKYKVGLLIAPSSRWKILVAYLQNTIIKQK</sequence>
<protein>
    <submittedName>
        <fullName evidence="2 3">Uncharacterized protein</fullName>
    </submittedName>
</protein>
<evidence type="ECO:0000313" key="4">
    <source>
        <dbReference type="Proteomes" id="UP000002051"/>
    </source>
</evidence>
<dbReference type="EMBL" id="CM001219">
    <property type="protein sequence ID" value="KEH36078.1"/>
    <property type="molecule type" value="Genomic_DNA"/>
</dbReference>
<reference evidence="3" key="3">
    <citation type="submission" date="2015-04" db="UniProtKB">
        <authorList>
            <consortium name="EnsemblPlants"/>
        </authorList>
    </citation>
    <scope>IDENTIFICATION</scope>
    <source>
        <strain evidence="3">cv. Jemalong A17</strain>
    </source>
</reference>
<evidence type="ECO:0000313" key="2">
    <source>
        <dbReference type="EMBL" id="KEH36078.1"/>
    </source>
</evidence>
<accession>A0A072V3Y2</accession>
<gene>
    <name evidence="2" type="ordered locus">MTR_3g110250</name>
</gene>
<evidence type="ECO:0000313" key="3">
    <source>
        <dbReference type="EnsemblPlants" id="KEH36078"/>
    </source>
</evidence>
<reference evidence="2 4" key="2">
    <citation type="journal article" date="2014" name="BMC Genomics">
        <title>An improved genome release (version Mt4.0) for the model legume Medicago truncatula.</title>
        <authorList>
            <person name="Tang H."/>
            <person name="Krishnakumar V."/>
            <person name="Bidwell S."/>
            <person name="Rosen B."/>
            <person name="Chan A."/>
            <person name="Zhou S."/>
            <person name="Gentzbittel L."/>
            <person name="Childs K.L."/>
            <person name="Yandell M."/>
            <person name="Gundlach H."/>
            <person name="Mayer K.F."/>
            <person name="Schwartz D.C."/>
            <person name="Town C.D."/>
        </authorList>
    </citation>
    <scope>GENOME REANNOTATION</scope>
    <source>
        <strain evidence="2">A17</strain>
        <strain evidence="3 4">cv. Jemalong A17</strain>
    </source>
</reference>
<dbReference type="HOGENOM" id="CLU_1838096_0_0_1"/>
<name>A0A072V3Y2_MEDTR</name>
<dbReference type="EnsemblPlants" id="KEH36078">
    <property type="protein sequence ID" value="KEH36078"/>
    <property type="gene ID" value="MTR_3g110250"/>
</dbReference>
<dbReference type="Proteomes" id="UP000002051">
    <property type="component" value="Chromosome 3"/>
</dbReference>
<evidence type="ECO:0000256" key="1">
    <source>
        <dbReference type="SAM" id="MobiDB-lite"/>
    </source>
</evidence>
<reference evidence="2 4" key="1">
    <citation type="journal article" date="2011" name="Nature">
        <title>The Medicago genome provides insight into the evolution of rhizobial symbioses.</title>
        <authorList>
            <person name="Young N.D."/>
            <person name="Debelle F."/>
            <person name="Oldroyd G.E."/>
            <person name="Geurts R."/>
            <person name="Cannon S.B."/>
            <person name="Udvardi M.K."/>
            <person name="Benedito V.A."/>
            <person name="Mayer K.F."/>
            <person name="Gouzy J."/>
            <person name="Schoof H."/>
            <person name="Van de Peer Y."/>
            <person name="Proost S."/>
            <person name="Cook D.R."/>
            <person name="Meyers B.C."/>
            <person name="Spannagl M."/>
            <person name="Cheung F."/>
            <person name="De Mita S."/>
            <person name="Krishnakumar V."/>
            <person name="Gundlach H."/>
            <person name="Zhou S."/>
            <person name="Mudge J."/>
            <person name="Bharti A.K."/>
            <person name="Murray J.D."/>
            <person name="Naoumkina M.A."/>
            <person name="Rosen B."/>
            <person name="Silverstein K.A."/>
            <person name="Tang H."/>
            <person name="Rombauts S."/>
            <person name="Zhao P.X."/>
            <person name="Zhou P."/>
            <person name="Barbe V."/>
            <person name="Bardou P."/>
            <person name="Bechner M."/>
            <person name="Bellec A."/>
            <person name="Berger A."/>
            <person name="Berges H."/>
            <person name="Bidwell S."/>
            <person name="Bisseling T."/>
            <person name="Choisne N."/>
            <person name="Couloux A."/>
            <person name="Denny R."/>
            <person name="Deshpande S."/>
            <person name="Dai X."/>
            <person name="Doyle J.J."/>
            <person name="Dudez A.M."/>
            <person name="Farmer A.D."/>
            <person name="Fouteau S."/>
            <person name="Franken C."/>
            <person name="Gibelin C."/>
            <person name="Gish J."/>
            <person name="Goldstein S."/>
            <person name="Gonzalez A.J."/>
            <person name="Green P.J."/>
            <person name="Hallab A."/>
            <person name="Hartog M."/>
            <person name="Hua A."/>
            <person name="Humphray S.J."/>
            <person name="Jeong D.H."/>
            <person name="Jing Y."/>
            <person name="Jocker A."/>
            <person name="Kenton S.M."/>
            <person name="Kim D.J."/>
            <person name="Klee K."/>
            <person name="Lai H."/>
            <person name="Lang C."/>
            <person name="Lin S."/>
            <person name="Macmil S.L."/>
            <person name="Magdelenat G."/>
            <person name="Matthews L."/>
            <person name="McCorrison J."/>
            <person name="Monaghan E.L."/>
            <person name="Mun J.H."/>
            <person name="Najar F.Z."/>
            <person name="Nicholson C."/>
            <person name="Noirot C."/>
            <person name="O'Bleness M."/>
            <person name="Paule C.R."/>
            <person name="Poulain J."/>
            <person name="Prion F."/>
            <person name="Qin B."/>
            <person name="Qu C."/>
            <person name="Retzel E.F."/>
            <person name="Riddle C."/>
            <person name="Sallet E."/>
            <person name="Samain S."/>
            <person name="Samson N."/>
            <person name="Sanders I."/>
            <person name="Saurat O."/>
            <person name="Scarpelli C."/>
            <person name="Schiex T."/>
            <person name="Segurens B."/>
            <person name="Severin A.J."/>
            <person name="Sherrier D.J."/>
            <person name="Shi R."/>
            <person name="Sims S."/>
            <person name="Singer S.R."/>
            <person name="Sinharoy S."/>
            <person name="Sterck L."/>
            <person name="Viollet A."/>
            <person name="Wang B.B."/>
            <person name="Wang K."/>
            <person name="Wang M."/>
            <person name="Wang X."/>
            <person name="Warfsmann J."/>
            <person name="Weissenbach J."/>
            <person name="White D.D."/>
            <person name="White J.D."/>
            <person name="Wiley G.B."/>
            <person name="Wincker P."/>
            <person name="Xing Y."/>
            <person name="Yang L."/>
            <person name="Yao Z."/>
            <person name="Ying F."/>
            <person name="Zhai J."/>
            <person name="Zhou L."/>
            <person name="Zuber A."/>
            <person name="Denarie J."/>
            <person name="Dixon R.A."/>
            <person name="May G.D."/>
            <person name="Schwartz D.C."/>
            <person name="Rogers J."/>
            <person name="Quetier F."/>
            <person name="Town C.D."/>
            <person name="Roe B.A."/>
        </authorList>
    </citation>
    <scope>NUCLEOTIDE SEQUENCE [LARGE SCALE GENOMIC DNA]</scope>
    <source>
        <strain evidence="2">A17</strain>
        <strain evidence="3 4">cv. Jemalong A17</strain>
    </source>
</reference>
<organism evidence="2 4">
    <name type="scientific">Medicago truncatula</name>
    <name type="common">Barrel medic</name>
    <name type="synonym">Medicago tribuloides</name>
    <dbReference type="NCBI Taxonomy" id="3880"/>
    <lineage>
        <taxon>Eukaryota</taxon>
        <taxon>Viridiplantae</taxon>
        <taxon>Streptophyta</taxon>
        <taxon>Embryophyta</taxon>
        <taxon>Tracheophyta</taxon>
        <taxon>Spermatophyta</taxon>
        <taxon>Magnoliopsida</taxon>
        <taxon>eudicotyledons</taxon>
        <taxon>Gunneridae</taxon>
        <taxon>Pentapetalae</taxon>
        <taxon>rosids</taxon>
        <taxon>fabids</taxon>
        <taxon>Fabales</taxon>
        <taxon>Fabaceae</taxon>
        <taxon>Papilionoideae</taxon>
        <taxon>50 kb inversion clade</taxon>
        <taxon>NPAAA clade</taxon>
        <taxon>Hologalegina</taxon>
        <taxon>IRL clade</taxon>
        <taxon>Trifolieae</taxon>
        <taxon>Medicago</taxon>
    </lineage>
</organism>
<proteinExistence type="predicted"/>
<feature type="region of interest" description="Disordered" evidence="1">
    <location>
        <begin position="88"/>
        <end position="107"/>
    </location>
</feature>
<keyword evidence="4" id="KW-1185">Reference proteome</keyword>
<dbReference type="AlphaFoldDB" id="A0A072V3Y2"/>